<accession>A0ABT8KSB5</accession>
<proteinExistence type="predicted"/>
<evidence type="ECO:0000256" key="1">
    <source>
        <dbReference type="SAM" id="SignalP"/>
    </source>
</evidence>
<feature type="chain" id="PRO_5045408807" description="Lipoprotein" evidence="1">
    <location>
        <begin position="32"/>
        <end position="219"/>
    </location>
</feature>
<feature type="signal peptide" evidence="1">
    <location>
        <begin position="1"/>
        <end position="31"/>
    </location>
</feature>
<dbReference type="RefSeq" id="WP_346753684.1">
    <property type="nucleotide sequence ID" value="NZ_JAUJEA010000008.1"/>
</dbReference>
<dbReference type="EMBL" id="JAUJEA010000008">
    <property type="protein sequence ID" value="MDN5203661.1"/>
    <property type="molecule type" value="Genomic_DNA"/>
</dbReference>
<comment type="caution">
    <text evidence="2">The sequence shown here is derived from an EMBL/GenBank/DDBJ whole genome shotgun (WGS) entry which is preliminary data.</text>
</comment>
<evidence type="ECO:0008006" key="4">
    <source>
        <dbReference type="Google" id="ProtNLM"/>
    </source>
</evidence>
<evidence type="ECO:0000313" key="2">
    <source>
        <dbReference type="EMBL" id="MDN5203661.1"/>
    </source>
</evidence>
<reference evidence="2" key="1">
    <citation type="submission" date="2023-06" db="EMBL/GenBank/DDBJ databases">
        <title>Genomic of Parafulvivirga corallium.</title>
        <authorList>
            <person name="Wang G."/>
        </authorList>
    </citation>
    <scope>NUCLEOTIDE SEQUENCE</scope>
    <source>
        <strain evidence="2">BMA10</strain>
    </source>
</reference>
<organism evidence="2 3">
    <name type="scientific">Splendidivirga corallicola</name>
    <dbReference type="NCBI Taxonomy" id="3051826"/>
    <lineage>
        <taxon>Bacteria</taxon>
        <taxon>Pseudomonadati</taxon>
        <taxon>Bacteroidota</taxon>
        <taxon>Cytophagia</taxon>
        <taxon>Cytophagales</taxon>
        <taxon>Splendidivirgaceae</taxon>
        <taxon>Splendidivirga</taxon>
    </lineage>
</organism>
<dbReference type="Proteomes" id="UP001172082">
    <property type="component" value="Unassembled WGS sequence"/>
</dbReference>
<dbReference type="PROSITE" id="PS51257">
    <property type="entry name" value="PROKAR_LIPOPROTEIN"/>
    <property type="match status" value="1"/>
</dbReference>
<gene>
    <name evidence="2" type="ORF">QQ008_19890</name>
</gene>
<sequence length="219" mass="25146">MKKMKSTITSISLIGSLFCMLSILGCNSRQSENVQSESDETEVTAAGERTATKYFYINSPNNEGLAEIRLEEGQTLIQTPDKQYFGLLKEDKRKYYDAYDAVQFVIKYKEDGFKLRNHEENLLWKVKYKEGRIKIADNEEMTNAFEMKMKEGGRIKIEQNDEEVLSLRLSSGNSDAKRIGDKYLLRGFDASLTPAILMIDPLKETEKFILIAELLRRGK</sequence>
<name>A0ABT8KSB5_9BACT</name>
<evidence type="ECO:0000313" key="3">
    <source>
        <dbReference type="Proteomes" id="UP001172082"/>
    </source>
</evidence>
<keyword evidence="1" id="KW-0732">Signal</keyword>
<keyword evidence="3" id="KW-1185">Reference proteome</keyword>
<protein>
    <recommendedName>
        <fullName evidence="4">Lipoprotein</fullName>
    </recommendedName>
</protein>